<evidence type="ECO:0000256" key="2">
    <source>
        <dbReference type="SAM" id="Phobius"/>
    </source>
</evidence>
<proteinExistence type="predicted"/>
<evidence type="ECO:0000313" key="4">
    <source>
        <dbReference type="Proteomes" id="UP001172708"/>
    </source>
</evidence>
<evidence type="ECO:0000313" key="3">
    <source>
        <dbReference type="EMBL" id="MDN4480046.1"/>
    </source>
</evidence>
<organism evidence="3 4">
    <name type="scientific">Demequina muriae</name>
    <dbReference type="NCBI Taxonomy" id="3051664"/>
    <lineage>
        <taxon>Bacteria</taxon>
        <taxon>Bacillati</taxon>
        <taxon>Actinomycetota</taxon>
        <taxon>Actinomycetes</taxon>
        <taxon>Micrococcales</taxon>
        <taxon>Demequinaceae</taxon>
        <taxon>Demequina</taxon>
    </lineage>
</organism>
<dbReference type="EMBL" id="JAUHQA010000001">
    <property type="protein sequence ID" value="MDN4480046.1"/>
    <property type="molecule type" value="Genomic_DNA"/>
</dbReference>
<keyword evidence="2" id="KW-0472">Membrane</keyword>
<reference evidence="3" key="1">
    <citation type="submission" date="2023-06" db="EMBL/GenBank/DDBJ databases">
        <title>Egi l300058.</title>
        <authorList>
            <person name="Gao L."/>
            <person name="Fang B.-Z."/>
            <person name="Li W.-J."/>
        </authorList>
    </citation>
    <scope>NUCLEOTIDE SEQUENCE</scope>
    <source>
        <strain evidence="3">EGI L300058</strain>
    </source>
</reference>
<dbReference type="RefSeq" id="WP_301141319.1">
    <property type="nucleotide sequence ID" value="NZ_JAUHQA010000001.1"/>
</dbReference>
<feature type="transmembrane region" description="Helical" evidence="2">
    <location>
        <begin position="6"/>
        <end position="27"/>
    </location>
</feature>
<keyword evidence="4" id="KW-1185">Reference proteome</keyword>
<keyword evidence="2" id="KW-0812">Transmembrane</keyword>
<dbReference type="Proteomes" id="UP001172708">
    <property type="component" value="Unassembled WGS sequence"/>
</dbReference>
<feature type="compositionally biased region" description="Basic and acidic residues" evidence="1">
    <location>
        <begin position="40"/>
        <end position="67"/>
    </location>
</feature>
<evidence type="ECO:0000256" key="1">
    <source>
        <dbReference type="SAM" id="MobiDB-lite"/>
    </source>
</evidence>
<feature type="region of interest" description="Disordered" evidence="1">
    <location>
        <begin position="35"/>
        <end position="67"/>
    </location>
</feature>
<gene>
    <name evidence="3" type="ORF">QQX02_03790</name>
</gene>
<accession>A0ABT8GGG8</accession>
<sequence length="67" mass="7405">MADFTGGPGLLAFIATFTMVLAAVLLFRSLSKHLRKVRTHPPEGDSRVERRADEPPRPDDADTGERD</sequence>
<name>A0ABT8GGG8_9MICO</name>
<protein>
    <submittedName>
        <fullName evidence="3">Uncharacterized protein</fullName>
    </submittedName>
</protein>
<keyword evidence="2" id="KW-1133">Transmembrane helix</keyword>
<comment type="caution">
    <text evidence="3">The sequence shown here is derived from an EMBL/GenBank/DDBJ whole genome shotgun (WGS) entry which is preliminary data.</text>
</comment>